<proteinExistence type="predicted"/>
<keyword evidence="2" id="KW-1185">Reference proteome</keyword>
<organism evidence="1 2">
    <name type="scientific">Phycomyces blakesleeanus (strain ATCC 8743b / DSM 1359 / FGSC 10004 / NBRC 33097 / NRRL 1555)</name>
    <dbReference type="NCBI Taxonomy" id="763407"/>
    <lineage>
        <taxon>Eukaryota</taxon>
        <taxon>Fungi</taxon>
        <taxon>Fungi incertae sedis</taxon>
        <taxon>Mucoromycota</taxon>
        <taxon>Mucoromycotina</taxon>
        <taxon>Mucoromycetes</taxon>
        <taxon>Mucorales</taxon>
        <taxon>Phycomycetaceae</taxon>
        <taxon>Phycomyces</taxon>
    </lineage>
</organism>
<gene>
    <name evidence="1" type="ORF">PHYBLDRAFT_151220</name>
</gene>
<name>A0A167KBM4_PHYB8</name>
<protein>
    <submittedName>
        <fullName evidence="1">Uncharacterized protein</fullName>
    </submittedName>
</protein>
<dbReference type="EMBL" id="KV440998">
    <property type="protein sequence ID" value="OAD67697.1"/>
    <property type="molecule type" value="Genomic_DNA"/>
</dbReference>
<dbReference type="RefSeq" id="XP_018285737.1">
    <property type="nucleotide sequence ID" value="XM_018432629.1"/>
</dbReference>
<dbReference type="Proteomes" id="UP000077315">
    <property type="component" value="Unassembled WGS sequence"/>
</dbReference>
<accession>A0A167KBM4</accession>
<dbReference type="VEuPathDB" id="FungiDB:PHYBLDRAFT_151220"/>
<dbReference type="AlphaFoldDB" id="A0A167KBM4"/>
<dbReference type="GeneID" id="28993535"/>
<dbReference type="InParanoid" id="A0A167KBM4"/>
<evidence type="ECO:0000313" key="1">
    <source>
        <dbReference type="EMBL" id="OAD67697.1"/>
    </source>
</evidence>
<reference evidence="2" key="1">
    <citation type="submission" date="2015-06" db="EMBL/GenBank/DDBJ databases">
        <title>Expansion of signal transduction pathways in fungi by whole-genome duplication.</title>
        <authorList>
            <consortium name="DOE Joint Genome Institute"/>
            <person name="Corrochano L.M."/>
            <person name="Kuo A."/>
            <person name="Marcet-Houben M."/>
            <person name="Polaino S."/>
            <person name="Salamov A."/>
            <person name="Villalobos J.M."/>
            <person name="Alvarez M.I."/>
            <person name="Avalos J."/>
            <person name="Benito E.P."/>
            <person name="Benoit I."/>
            <person name="Burger G."/>
            <person name="Camino L.P."/>
            <person name="Canovas D."/>
            <person name="Cerda-Olmedo E."/>
            <person name="Cheng J.-F."/>
            <person name="Dominguez A."/>
            <person name="Elias M."/>
            <person name="Eslava A.P."/>
            <person name="Glaser F."/>
            <person name="Grimwood J."/>
            <person name="Gutierrez G."/>
            <person name="Heitman J."/>
            <person name="Henrissat B."/>
            <person name="Iturriaga E.A."/>
            <person name="Lang B.F."/>
            <person name="Lavin J.L."/>
            <person name="Lee S."/>
            <person name="Li W."/>
            <person name="Lindquist E."/>
            <person name="Lopez-Garcia S."/>
            <person name="Luque E.M."/>
            <person name="Marcos A.T."/>
            <person name="Martin J."/>
            <person name="McCluskey K."/>
            <person name="Medina H.R."/>
            <person name="Miralles-Duran A."/>
            <person name="Miyazaki A."/>
            <person name="Munoz-Torres E."/>
            <person name="Oguiza J.A."/>
            <person name="Ohm R."/>
            <person name="Olmedo M."/>
            <person name="Orejas M."/>
            <person name="Ortiz-Castellanos L."/>
            <person name="Pisabarro A.G."/>
            <person name="Rodriguez-Romero J."/>
            <person name="Ruiz-Herrera J."/>
            <person name="Ruiz-Vazquez R."/>
            <person name="Sanz C."/>
            <person name="Schackwitz W."/>
            <person name="Schmutz J."/>
            <person name="Shahriari M."/>
            <person name="Shelest E."/>
            <person name="Silva-Franco F."/>
            <person name="Soanes D."/>
            <person name="Syed K."/>
            <person name="Tagua V.G."/>
            <person name="Talbot N.J."/>
            <person name="Thon M."/>
            <person name="De vries R.P."/>
            <person name="Wiebenga A."/>
            <person name="Yadav J.S."/>
            <person name="Braun E.L."/>
            <person name="Baker S."/>
            <person name="Garre V."/>
            <person name="Horwitz B."/>
            <person name="Torres-Martinez S."/>
            <person name="Idnurm A."/>
            <person name="Herrera-Estrella A."/>
            <person name="Gabaldon T."/>
            <person name="Grigoriev I.V."/>
        </authorList>
    </citation>
    <scope>NUCLEOTIDE SEQUENCE [LARGE SCALE GENOMIC DNA]</scope>
    <source>
        <strain evidence="2">NRRL 1555(-)</strain>
    </source>
</reference>
<sequence length="86" mass="10037">MDSDMDYMSSCHGLLHYFNFLASIMDVVDGISIHKPHWRLIDIKKSSRHRLFRHSMKDVDDLNCVLCGKLEGDEHLFWACALKKTI</sequence>
<evidence type="ECO:0000313" key="2">
    <source>
        <dbReference type="Proteomes" id="UP000077315"/>
    </source>
</evidence>